<dbReference type="SUPFAM" id="SSF69047">
    <property type="entry name" value="Hypothetical protein YjbJ"/>
    <property type="match status" value="1"/>
</dbReference>
<gene>
    <name evidence="2" type="ORF">ABIC20_003006</name>
</gene>
<accession>A0ABV2NGR9</accession>
<organism evidence="2 3">
    <name type="scientific">Methylobacterium radiotolerans</name>
    <dbReference type="NCBI Taxonomy" id="31998"/>
    <lineage>
        <taxon>Bacteria</taxon>
        <taxon>Pseudomonadati</taxon>
        <taxon>Pseudomonadota</taxon>
        <taxon>Alphaproteobacteria</taxon>
        <taxon>Hyphomicrobiales</taxon>
        <taxon>Methylobacteriaceae</taxon>
        <taxon>Methylobacterium</taxon>
    </lineage>
</organism>
<evidence type="ECO:0000313" key="2">
    <source>
        <dbReference type="EMBL" id="MET3865697.1"/>
    </source>
</evidence>
<feature type="compositionally biased region" description="Gly residues" evidence="1">
    <location>
        <begin position="55"/>
        <end position="67"/>
    </location>
</feature>
<evidence type="ECO:0000313" key="3">
    <source>
        <dbReference type="Proteomes" id="UP001549119"/>
    </source>
</evidence>
<evidence type="ECO:0008006" key="4">
    <source>
        <dbReference type="Google" id="ProtNLM"/>
    </source>
</evidence>
<dbReference type="InterPro" id="IPR036629">
    <property type="entry name" value="YjbJ_sf"/>
</dbReference>
<feature type="region of interest" description="Disordered" evidence="1">
    <location>
        <begin position="1"/>
        <end position="67"/>
    </location>
</feature>
<dbReference type="RefSeq" id="WP_012321379.1">
    <property type="nucleotide sequence ID" value="NZ_BJXP01000126.1"/>
</dbReference>
<reference evidence="2 3" key="1">
    <citation type="submission" date="2024-06" db="EMBL/GenBank/DDBJ databases">
        <title>Genomics of switchgrass bacterial isolates.</title>
        <authorList>
            <person name="Shade A."/>
        </authorList>
    </citation>
    <scope>NUCLEOTIDE SEQUENCE [LARGE SCALE GENOMIC DNA]</scope>
    <source>
        <strain evidence="2 3">PvP084</strain>
    </source>
</reference>
<name>A0ABV2NGR9_9HYPH</name>
<feature type="compositionally biased region" description="Basic and acidic residues" evidence="1">
    <location>
        <begin position="30"/>
        <end position="42"/>
    </location>
</feature>
<proteinExistence type="predicted"/>
<keyword evidence="3" id="KW-1185">Reference proteome</keyword>
<dbReference type="EMBL" id="JBEPNW010000002">
    <property type="protein sequence ID" value="MET3865697.1"/>
    <property type="molecule type" value="Genomic_DNA"/>
</dbReference>
<sequence length="67" mass="6784">MTEDRKTPSAEHLKGSVKEAIGKLTGDARAQTEGRRQKRDVPGSDVPGSDVPGSKAGGSGPAGSGPR</sequence>
<dbReference type="Gene3D" id="1.10.1470.10">
    <property type="entry name" value="YjbJ"/>
    <property type="match status" value="1"/>
</dbReference>
<comment type="caution">
    <text evidence="2">The sequence shown here is derived from an EMBL/GenBank/DDBJ whole genome shotgun (WGS) entry which is preliminary data.</text>
</comment>
<evidence type="ECO:0000256" key="1">
    <source>
        <dbReference type="SAM" id="MobiDB-lite"/>
    </source>
</evidence>
<protein>
    <recommendedName>
        <fullName evidence="4">CsbD family protein</fullName>
    </recommendedName>
</protein>
<dbReference type="GeneID" id="91146344"/>
<feature type="compositionally biased region" description="Basic and acidic residues" evidence="1">
    <location>
        <begin position="1"/>
        <end position="21"/>
    </location>
</feature>
<dbReference type="Proteomes" id="UP001549119">
    <property type="component" value="Unassembled WGS sequence"/>
</dbReference>